<dbReference type="AlphaFoldDB" id="A0A1W1Y1I0"/>
<accession>A0A1W1Y1I0</accession>
<gene>
    <name evidence="1" type="ORF">SAMN02745857_04329</name>
</gene>
<dbReference type="Proteomes" id="UP000192761">
    <property type="component" value="Unassembled WGS sequence"/>
</dbReference>
<reference evidence="1 2" key="1">
    <citation type="submission" date="2017-04" db="EMBL/GenBank/DDBJ databases">
        <authorList>
            <person name="Afonso C.L."/>
            <person name="Miller P.J."/>
            <person name="Scott M.A."/>
            <person name="Spackman E."/>
            <person name="Goraichik I."/>
            <person name="Dimitrov K.M."/>
            <person name="Suarez D.L."/>
            <person name="Swayne D.E."/>
        </authorList>
    </citation>
    <scope>NUCLEOTIDE SEQUENCE [LARGE SCALE GENOMIC DNA]</scope>
    <source>
        <strain evidence="1 2">DSM 23236</strain>
    </source>
</reference>
<organism evidence="1 2">
    <name type="scientific">Andreprevotia lacus DSM 23236</name>
    <dbReference type="NCBI Taxonomy" id="1121001"/>
    <lineage>
        <taxon>Bacteria</taxon>
        <taxon>Pseudomonadati</taxon>
        <taxon>Pseudomonadota</taxon>
        <taxon>Betaproteobacteria</taxon>
        <taxon>Neisseriales</taxon>
        <taxon>Chitinibacteraceae</taxon>
        <taxon>Andreprevotia</taxon>
    </lineage>
</organism>
<protein>
    <submittedName>
        <fullName evidence="1">Uncharacterized protein</fullName>
    </submittedName>
</protein>
<dbReference type="EMBL" id="FWXD01000060">
    <property type="protein sequence ID" value="SMC29985.1"/>
    <property type="molecule type" value="Genomic_DNA"/>
</dbReference>
<sequence>MASLRPVWIVQDRDSGLFLFPDDGTVGFTRMVNDAGLFDSEEAAVETAIDFLDRWLIFSFFVREE</sequence>
<dbReference type="RefSeq" id="WP_084093215.1">
    <property type="nucleotide sequence ID" value="NZ_FWXD01000060.1"/>
</dbReference>
<dbReference type="STRING" id="1121001.SAMN02745857_04329"/>
<keyword evidence="2" id="KW-1185">Reference proteome</keyword>
<evidence type="ECO:0000313" key="2">
    <source>
        <dbReference type="Proteomes" id="UP000192761"/>
    </source>
</evidence>
<name>A0A1W1Y1I0_9NEIS</name>
<dbReference type="OrthoDB" id="8603830at2"/>
<evidence type="ECO:0000313" key="1">
    <source>
        <dbReference type="EMBL" id="SMC29985.1"/>
    </source>
</evidence>
<proteinExistence type="predicted"/>